<dbReference type="EMBL" id="VSRR010032061">
    <property type="protein sequence ID" value="MPC70975.1"/>
    <property type="molecule type" value="Genomic_DNA"/>
</dbReference>
<gene>
    <name evidence="1" type="ORF">E2C01_065242</name>
</gene>
<reference evidence="1 2" key="1">
    <citation type="submission" date="2019-05" db="EMBL/GenBank/DDBJ databases">
        <title>Another draft genome of Portunus trituberculatus and its Hox gene families provides insights of decapod evolution.</title>
        <authorList>
            <person name="Jeong J.-H."/>
            <person name="Song I."/>
            <person name="Kim S."/>
            <person name="Choi T."/>
            <person name="Kim D."/>
            <person name="Ryu S."/>
            <person name="Kim W."/>
        </authorList>
    </citation>
    <scope>NUCLEOTIDE SEQUENCE [LARGE SCALE GENOMIC DNA]</scope>
    <source>
        <tissue evidence="1">Muscle</tissue>
    </source>
</reference>
<evidence type="ECO:0000313" key="1">
    <source>
        <dbReference type="EMBL" id="MPC70975.1"/>
    </source>
</evidence>
<dbReference type="AlphaFoldDB" id="A0A5B7HMW3"/>
<keyword evidence="2" id="KW-1185">Reference proteome</keyword>
<name>A0A5B7HMW3_PORTR</name>
<accession>A0A5B7HMW3</accession>
<dbReference type="Proteomes" id="UP000324222">
    <property type="component" value="Unassembled WGS sequence"/>
</dbReference>
<organism evidence="1 2">
    <name type="scientific">Portunus trituberculatus</name>
    <name type="common">Swimming crab</name>
    <name type="synonym">Neptunus trituberculatus</name>
    <dbReference type="NCBI Taxonomy" id="210409"/>
    <lineage>
        <taxon>Eukaryota</taxon>
        <taxon>Metazoa</taxon>
        <taxon>Ecdysozoa</taxon>
        <taxon>Arthropoda</taxon>
        <taxon>Crustacea</taxon>
        <taxon>Multicrustacea</taxon>
        <taxon>Malacostraca</taxon>
        <taxon>Eumalacostraca</taxon>
        <taxon>Eucarida</taxon>
        <taxon>Decapoda</taxon>
        <taxon>Pleocyemata</taxon>
        <taxon>Brachyura</taxon>
        <taxon>Eubrachyura</taxon>
        <taxon>Portunoidea</taxon>
        <taxon>Portunidae</taxon>
        <taxon>Portuninae</taxon>
        <taxon>Portunus</taxon>
    </lineage>
</organism>
<sequence>MIQAESAVRKRLTLSCRCLML</sequence>
<evidence type="ECO:0000313" key="2">
    <source>
        <dbReference type="Proteomes" id="UP000324222"/>
    </source>
</evidence>
<proteinExistence type="predicted"/>
<protein>
    <submittedName>
        <fullName evidence="1">Uncharacterized protein</fullName>
    </submittedName>
</protein>
<comment type="caution">
    <text evidence="1">The sequence shown here is derived from an EMBL/GenBank/DDBJ whole genome shotgun (WGS) entry which is preliminary data.</text>
</comment>